<dbReference type="EMBL" id="JARBJD010000029">
    <property type="protein sequence ID" value="KAK2959472.1"/>
    <property type="molecule type" value="Genomic_DNA"/>
</dbReference>
<evidence type="ECO:0000313" key="3">
    <source>
        <dbReference type="EMBL" id="KAK2959472.1"/>
    </source>
</evidence>
<evidence type="ECO:0000313" key="4">
    <source>
        <dbReference type="Proteomes" id="UP001281761"/>
    </source>
</evidence>
<reference evidence="3 4" key="1">
    <citation type="journal article" date="2022" name="bioRxiv">
        <title>Genomics of Preaxostyla Flagellates Illuminates Evolutionary Transitions and the Path Towards Mitochondrial Loss.</title>
        <authorList>
            <person name="Novak L.V.F."/>
            <person name="Treitli S.C."/>
            <person name="Pyrih J."/>
            <person name="Halakuc P."/>
            <person name="Pipaliya S.V."/>
            <person name="Vacek V."/>
            <person name="Brzon O."/>
            <person name="Soukal P."/>
            <person name="Eme L."/>
            <person name="Dacks J.B."/>
            <person name="Karnkowska A."/>
            <person name="Elias M."/>
            <person name="Hampl V."/>
        </authorList>
    </citation>
    <scope>NUCLEOTIDE SEQUENCE [LARGE SCALE GENOMIC DNA]</scope>
    <source>
        <strain evidence="3">NAU3</strain>
        <tissue evidence="3">Gut</tissue>
    </source>
</reference>
<evidence type="ECO:0000256" key="2">
    <source>
        <dbReference type="SAM" id="Phobius"/>
    </source>
</evidence>
<dbReference type="Proteomes" id="UP001281761">
    <property type="component" value="Unassembled WGS sequence"/>
</dbReference>
<protein>
    <submittedName>
        <fullName evidence="3">Uncharacterized protein</fullName>
    </submittedName>
</protein>
<evidence type="ECO:0000256" key="1">
    <source>
        <dbReference type="SAM" id="MobiDB-lite"/>
    </source>
</evidence>
<keyword evidence="2" id="KW-1133">Transmembrane helix</keyword>
<sequence length="260" mass="29026">MNEKWTACIVYGKDQHTDSFTFLPSLKDRKAQIFQKNLPWLIPVIVCSVLLLLVLFIVVVVLICRRKKQAASSNTDKTFTEQELAEEDVVKMEVEATMAHSTENVIGEKSDEDGRFGLMQHHPSPTIEHANVTAKEGNKMGTQVEAMKCHGDFGTVLVNDANTLYNTLHKEHTNLGPKKGLIQRQIVMGLQKIAEQHTFLNVAAKISSHWIMLDATTSVFLKIDSQHCHLDQNPTNAASMSSTTSPPNNQHIKDGVEEIL</sequence>
<feature type="region of interest" description="Disordered" evidence="1">
    <location>
        <begin position="234"/>
        <end position="260"/>
    </location>
</feature>
<organism evidence="3 4">
    <name type="scientific">Blattamonas nauphoetae</name>
    <dbReference type="NCBI Taxonomy" id="2049346"/>
    <lineage>
        <taxon>Eukaryota</taxon>
        <taxon>Metamonada</taxon>
        <taxon>Preaxostyla</taxon>
        <taxon>Oxymonadida</taxon>
        <taxon>Blattamonas</taxon>
    </lineage>
</organism>
<keyword evidence="4" id="KW-1185">Reference proteome</keyword>
<comment type="caution">
    <text evidence="3">The sequence shown here is derived from an EMBL/GenBank/DDBJ whole genome shotgun (WGS) entry which is preliminary data.</text>
</comment>
<name>A0ABQ9Y6S9_9EUKA</name>
<feature type="compositionally biased region" description="Polar residues" evidence="1">
    <location>
        <begin position="234"/>
        <end position="250"/>
    </location>
</feature>
<keyword evidence="2" id="KW-0472">Membrane</keyword>
<accession>A0ABQ9Y6S9</accession>
<feature type="compositionally biased region" description="Basic and acidic residues" evidence="1">
    <location>
        <begin position="251"/>
        <end position="260"/>
    </location>
</feature>
<gene>
    <name evidence="3" type="ORF">BLNAU_5521</name>
</gene>
<keyword evidence="2" id="KW-0812">Transmembrane</keyword>
<proteinExistence type="predicted"/>
<feature type="transmembrane region" description="Helical" evidence="2">
    <location>
        <begin position="40"/>
        <end position="64"/>
    </location>
</feature>